<dbReference type="EMBL" id="LAPZ01000013">
    <property type="protein sequence ID" value="OSY87245.1"/>
    <property type="molecule type" value="Genomic_DNA"/>
</dbReference>
<dbReference type="RefSeq" id="WP_086031272.1">
    <property type="nucleotide sequence ID" value="NZ_LAPZ01000013.1"/>
</dbReference>
<dbReference type="PANTHER" id="PTHR36974:SF1">
    <property type="entry name" value="DOXX FAMILY MEMBRANE PROTEIN"/>
    <property type="match status" value="1"/>
</dbReference>
<sequence length="122" mass="13994">MKYILLILKILLAIFLIYGGFNHFNNPEFYNGFIPNFLPKLAVNYISGIIEILLGIGLFIKGYEKKSAYGIFLLMIAFMPIHIWDAFKEIPAIGSKTAAYIRIIVQLLFIGWTLVIYKNESK</sequence>
<feature type="transmembrane region" description="Helical" evidence="5">
    <location>
        <begin position="67"/>
        <end position="87"/>
    </location>
</feature>
<evidence type="ECO:0000256" key="3">
    <source>
        <dbReference type="ARBA" id="ARBA00022989"/>
    </source>
</evidence>
<dbReference type="GO" id="GO:0030416">
    <property type="term" value="P:methylamine metabolic process"/>
    <property type="evidence" value="ECO:0007669"/>
    <property type="project" value="InterPro"/>
</dbReference>
<accession>A0A1Y2P9X5</accession>
<dbReference type="STRING" id="1635173.WH52_12340"/>
<evidence type="ECO:0000256" key="4">
    <source>
        <dbReference type="ARBA" id="ARBA00023136"/>
    </source>
</evidence>
<dbReference type="PANTHER" id="PTHR36974">
    <property type="entry name" value="MEMBRANE PROTEIN-RELATED"/>
    <property type="match status" value="1"/>
</dbReference>
<dbReference type="Pfam" id="PF07291">
    <property type="entry name" value="MauE"/>
    <property type="match status" value="1"/>
</dbReference>
<comment type="caution">
    <text evidence="7">The sequence shown here is derived from an EMBL/GenBank/DDBJ whole genome shotgun (WGS) entry which is preliminary data.</text>
</comment>
<protein>
    <recommendedName>
        <fullName evidence="6">Methylamine utilisation protein MauE domain-containing protein</fullName>
    </recommendedName>
</protein>
<gene>
    <name evidence="7" type="ORF">WH52_12340</name>
</gene>
<feature type="domain" description="Methylamine utilisation protein MauE" evidence="6">
    <location>
        <begin position="1"/>
        <end position="79"/>
    </location>
</feature>
<evidence type="ECO:0000256" key="1">
    <source>
        <dbReference type="ARBA" id="ARBA00004141"/>
    </source>
</evidence>
<dbReference type="GO" id="GO:0016020">
    <property type="term" value="C:membrane"/>
    <property type="evidence" value="ECO:0007669"/>
    <property type="project" value="UniProtKB-SubCell"/>
</dbReference>
<evidence type="ECO:0000259" key="6">
    <source>
        <dbReference type="Pfam" id="PF07291"/>
    </source>
</evidence>
<evidence type="ECO:0000313" key="7">
    <source>
        <dbReference type="EMBL" id="OSY87245.1"/>
    </source>
</evidence>
<dbReference type="AlphaFoldDB" id="A0A1Y2P9X5"/>
<dbReference type="InParanoid" id="A0A1Y2P9X5"/>
<evidence type="ECO:0000256" key="2">
    <source>
        <dbReference type="ARBA" id="ARBA00022692"/>
    </source>
</evidence>
<proteinExistence type="predicted"/>
<keyword evidence="3 5" id="KW-1133">Transmembrane helix</keyword>
<evidence type="ECO:0000256" key="5">
    <source>
        <dbReference type="SAM" id="Phobius"/>
    </source>
</evidence>
<feature type="transmembrane region" description="Helical" evidence="5">
    <location>
        <begin position="43"/>
        <end position="60"/>
    </location>
</feature>
<keyword evidence="2 5" id="KW-0812">Transmembrane</keyword>
<keyword evidence="4 5" id="KW-0472">Membrane</keyword>
<organism evidence="7 8">
    <name type="scientific">Tenacibaculum holothuriorum</name>
    <dbReference type="NCBI Taxonomy" id="1635173"/>
    <lineage>
        <taxon>Bacteria</taxon>
        <taxon>Pseudomonadati</taxon>
        <taxon>Bacteroidota</taxon>
        <taxon>Flavobacteriia</taxon>
        <taxon>Flavobacteriales</taxon>
        <taxon>Flavobacteriaceae</taxon>
        <taxon>Tenacibaculum</taxon>
    </lineage>
</organism>
<dbReference type="OrthoDB" id="327939at2"/>
<feature type="transmembrane region" description="Helical" evidence="5">
    <location>
        <begin position="99"/>
        <end position="117"/>
    </location>
</feature>
<keyword evidence="8" id="KW-1185">Reference proteome</keyword>
<comment type="subcellular location">
    <subcellularLocation>
        <location evidence="1">Membrane</location>
        <topology evidence="1">Multi-pass membrane protein</topology>
    </subcellularLocation>
</comment>
<evidence type="ECO:0000313" key="8">
    <source>
        <dbReference type="Proteomes" id="UP000194221"/>
    </source>
</evidence>
<dbReference type="InterPro" id="IPR009908">
    <property type="entry name" value="Methylamine_util_MauE"/>
</dbReference>
<reference evidence="7 8" key="1">
    <citation type="submission" date="2015-03" db="EMBL/GenBank/DDBJ databases">
        <title>Genome sequence of Tenacibaculum sp. S2-2, isolated from intestinal microbiota of sea cucumber, Apostichopus japonicas.</title>
        <authorList>
            <person name="Shao Z."/>
            <person name="Wang L."/>
            <person name="Li X."/>
        </authorList>
    </citation>
    <scope>NUCLEOTIDE SEQUENCE [LARGE SCALE GENOMIC DNA]</scope>
    <source>
        <strain evidence="7 8">S2-2</strain>
    </source>
</reference>
<dbReference type="Proteomes" id="UP000194221">
    <property type="component" value="Unassembled WGS sequence"/>
</dbReference>
<name>A0A1Y2P9X5_9FLAO</name>